<organism evidence="1 2">
    <name type="scientific">Catharanthus roseus</name>
    <name type="common">Madagascar periwinkle</name>
    <name type="synonym">Vinca rosea</name>
    <dbReference type="NCBI Taxonomy" id="4058"/>
    <lineage>
        <taxon>Eukaryota</taxon>
        <taxon>Viridiplantae</taxon>
        <taxon>Streptophyta</taxon>
        <taxon>Embryophyta</taxon>
        <taxon>Tracheophyta</taxon>
        <taxon>Spermatophyta</taxon>
        <taxon>Magnoliopsida</taxon>
        <taxon>eudicotyledons</taxon>
        <taxon>Gunneridae</taxon>
        <taxon>Pentapetalae</taxon>
        <taxon>asterids</taxon>
        <taxon>lamiids</taxon>
        <taxon>Gentianales</taxon>
        <taxon>Apocynaceae</taxon>
        <taxon>Rauvolfioideae</taxon>
        <taxon>Vinceae</taxon>
        <taxon>Catharanthinae</taxon>
        <taxon>Catharanthus</taxon>
    </lineage>
</organism>
<sequence length="435" mass="49574">MLQEVDDMTTRVLEGPPPSLTQHASVMRRVQTIICRCMISIGGTLGCTPSQHYIQRTFIVQPLRRRPWEPVLERDARGVKRSAVDCLVVGPMEDLSLYIRVGEDMQTQDMEERKVDDLEDGDMEIQGFDVPGDPFDSPDLDAPTFSLGLMPLAQSHPSGSGTSYVPPRVQEIHHMHIYLRCAIGCSFEAPPLLSTTDSSVPHMPISCASSSNSDEHDDEPTNDVIPAQQLGFGHRIDSRKQIDDLIESDTIRLLDWNDAMSDVQLGMRFIDKIQTPSVIALLILEKFDGIDSLQEKQPFFSLQGQGIQKLRLASRSLLAVSDFLSCSERQIFHYVCRDNGARPDTYVSDIYSWETYRRTYQSNFYPFGHKNFWRDDPYNLAFYPSNMNNQRGRKQGTRLRGKIDYPNPDFPLRCSRCRMPEHNRKNYNNLSSSNV</sequence>
<reference evidence="2" key="1">
    <citation type="journal article" date="2023" name="Nat. Plants">
        <title>Single-cell RNA sequencing provides a high-resolution roadmap for understanding the multicellular compartmentation of specialized metabolism.</title>
        <authorList>
            <person name="Sun S."/>
            <person name="Shen X."/>
            <person name="Li Y."/>
            <person name="Li Y."/>
            <person name="Wang S."/>
            <person name="Li R."/>
            <person name="Zhang H."/>
            <person name="Shen G."/>
            <person name="Guo B."/>
            <person name="Wei J."/>
            <person name="Xu J."/>
            <person name="St-Pierre B."/>
            <person name="Chen S."/>
            <person name="Sun C."/>
        </authorList>
    </citation>
    <scope>NUCLEOTIDE SEQUENCE [LARGE SCALE GENOMIC DNA]</scope>
</reference>
<gene>
    <name evidence="1" type="ORF">M9H77_07974</name>
</gene>
<protein>
    <submittedName>
        <fullName evidence="1">Uncharacterized protein</fullName>
    </submittedName>
</protein>
<evidence type="ECO:0000313" key="1">
    <source>
        <dbReference type="EMBL" id="KAI5677024.1"/>
    </source>
</evidence>
<accession>A0ACC0BWR9</accession>
<dbReference type="EMBL" id="CM044702">
    <property type="protein sequence ID" value="KAI5677024.1"/>
    <property type="molecule type" value="Genomic_DNA"/>
</dbReference>
<comment type="caution">
    <text evidence="1">The sequence shown here is derived from an EMBL/GenBank/DDBJ whole genome shotgun (WGS) entry which is preliminary data.</text>
</comment>
<proteinExistence type="predicted"/>
<dbReference type="Proteomes" id="UP001060085">
    <property type="component" value="Linkage Group LG02"/>
</dbReference>
<name>A0ACC0BWR9_CATRO</name>
<keyword evidence="2" id="KW-1185">Reference proteome</keyword>
<evidence type="ECO:0000313" key="2">
    <source>
        <dbReference type="Proteomes" id="UP001060085"/>
    </source>
</evidence>